<dbReference type="InterPro" id="IPR000048">
    <property type="entry name" value="IQ_motif_EF-hand-BS"/>
</dbReference>
<name>A0A9J2PSP2_ASCLU</name>
<evidence type="ECO:0000313" key="2">
    <source>
        <dbReference type="WBParaSite" id="ALUE_0001253601-mRNA-1"/>
    </source>
</evidence>
<dbReference type="AlphaFoldDB" id="A0A9J2PSP2"/>
<organism evidence="1 2">
    <name type="scientific">Ascaris lumbricoides</name>
    <name type="common">Giant roundworm</name>
    <dbReference type="NCBI Taxonomy" id="6252"/>
    <lineage>
        <taxon>Eukaryota</taxon>
        <taxon>Metazoa</taxon>
        <taxon>Ecdysozoa</taxon>
        <taxon>Nematoda</taxon>
        <taxon>Chromadorea</taxon>
        <taxon>Rhabditida</taxon>
        <taxon>Spirurina</taxon>
        <taxon>Ascaridomorpha</taxon>
        <taxon>Ascaridoidea</taxon>
        <taxon>Ascarididae</taxon>
        <taxon>Ascaris</taxon>
    </lineage>
</organism>
<protein>
    <submittedName>
        <fullName evidence="2">Myosin motor domain-containing protein</fullName>
    </submittedName>
</protein>
<dbReference type="InterPro" id="IPR027417">
    <property type="entry name" value="P-loop_NTPase"/>
</dbReference>
<dbReference type="WBParaSite" id="ALUE_0001253601-mRNA-1">
    <property type="protein sequence ID" value="ALUE_0001253601-mRNA-1"/>
    <property type="gene ID" value="ALUE_0001253601"/>
</dbReference>
<dbReference type="Gene3D" id="1.20.5.190">
    <property type="match status" value="2"/>
</dbReference>
<dbReference type="Proteomes" id="UP000036681">
    <property type="component" value="Unplaced"/>
</dbReference>
<dbReference type="SUPFAM" id="SSF52540">
    <property type="entry name" value="P-loop containing nucleoside triphosphate hydrolases"/>
    <property type="match status" value="1"/>
</dbReference>
<proteinExistence type="predicted"/>
<keyword evidence="1" id="KW-1185">Reference proteome</keyword>
<dbReference type="SMART" id="SM00015">
    <property type="entry name" value="IQ"/>
    <property type="match status" value="2"/>
</dbReference>
<sequence>MRRSEAATTIQRYYRGYRQRRISRQLRAERKRCSEAAIIIQSCVRGYLARRRYNEMRKSKSEKP</sequence>
<reference evidence="2" key="1">
    <citation type="submission" date="2023-03" db="UniProtKB">
        <authorList>
            <consortium name="WormBaseParasite"/>
        </authorList>
    </citation>
    <scope>IDENTIFICATION</scope>
</reference>
<dbReference type="PROSITE" id="PS50096">
    <property type="entry name" value="IQ"/>
    <property type="match status" value="2"/>
</dbReference>
<accession>A0A9J2PSP2</accession>
<dbReference type="Pfam" id="PF00612">
    <property type="entry name" value="IQ"/>
    <property type="match status" value="2"/>
</dbReference>
<evidence type="ECO:0000313" key="1">
    <source>
        <dbReference type="Proteomes" id="UP000036681"/>
    </source>
</evidence>